<name>A0A2G9T3N7_TELCI</name>
<organism evidence="2 3">
    <name type="scientific">Teladorsagia circumcincta</name>
    <name type="common">Brown stomach worm</name>
    <name type="synonym">Ostertagia circumcincta</name>
    <dbReference type="NCBI Taxonomy" id="45464"/>
    <lineage>
        <taxon>Eukaryota</taxon>
        <taxon>Metazoa</taxon>
        <taxon>Ecdysozoa</taxon>
        <taxon>Nematoda</taxon>
        <taxon>Chromadorea</taxon>
        <taxon>Rhabditida</taxon>
        <taxon>Rhabditina</taxon>
        <taxon>Rhabditomorpha</taxon>
        <taxon>Strongyloidea</taxon>
        <taxon>Trichostrongylidae</taxon>
        <taxon>Teladorsagia</taxon>
    </lineage>
</organism>
<evidence type="ECO:0000313" key="2">
    <source>
        <dbReference type="EMBL" id="PIO52563.1"/>
    </source>
</evidence>
<evidence type="ECO:0000313" key="3">
    <source>
        <dbReference type="Proteomes" id="UP000230423"/>
    </source>
</evidence>
<gene>
    <name evidence="2" type="ORF">TELCIR_26129</name>
</gene>
<reference evidence="2 3" key="1">
    <citation type="submission" date="2015-09" db="EMBL/GenBank/DDBJ databases">
        <title>Draft genome of the parasitic nematode Teladorsagia circumcincta isolate WARC Sus (inbred).</title>
        <authorList>
            <person name="Mitreva M."/>
        </authorList>
    </citation>
    <scope>NUCLEOTIDE SEQUENCE [LARGE SCALE GENOMIC DNA]</scope>
    <source>
        <strain evidence="2 3">S</strain>
    </source>
</reference>
<evidence type="ECO:0000256" key="1">
    <source>
        <dbReference type="SAM" id="Phobius"/>
    </source>
</evidence>
<dbReference type="EMBL" id="KZ427802">
    <property type="protein sequence ID" value="PIO52563.1"/>
    <property type="molecule type" value="Genomic_DNA"/>
</dbReference>
<keyword evidence="1" id="KW-1133">Transmembrane helix</keyword>
<keyword evidence="1" id="KW-0472">Membrane</keyword>
<protein>
    <submittedName>
        <fullName evidence="2">Uncharacterized protein</fullName>
    </submittedName>
</protein>
<sequence length="114" mass="13475">MVECPDVDILMIHCVGIFSVIITSNLSFFVTGQRSWLFTGRTLPTVYLLLVFVLWMSLLFKFFIKNTKNDCDRFFCWELREVLKIFLIALKEPSECSALMLHNYRERPKKCKLN</sequence>
<dbReference type="Proteomes" id="UP000230423">
    <property type="component" value="Unassembled WGS sequence"/>
</dbReference>
<dbReference type="AlphaFoldDB" id="A0A2G9T3N7"/>
<proteinExistence type="predicted"/>
<keyword evidence="3" id="KW-1185">Reference proteome</keyword>
<accession>A0A2G9T3N7</accession>
<keyword evidence="1" id="KW-0812">Transmembrane</keyword>
<feature type="transmembrane region" description="Helical" evidence="1">
    <location>
        <begin position="46"/>
        <end position="64"/>
    </location>
</feature>
<feature type="transmembrane region" description="Helical" evidence="1">
    <location>
        <begin position="7"/>
        <end position="26"/>
    </location>
</feature>